<dbReference type="GO" id="GO:0017057">
    <property type="term" value="F:6-phosphogluconolactonase activity"/>
    <property type="evidence" value="ECO:0007669"/>
    <property type="project" value="UniProtKB-EC"/>
</dbReference>
<name>A0ABU7L3N3_9NOCA</name>
<comment type="catalytic activity">
    <reaction evidence="1 7">
        <text>6-phospho-D-glucono-1,5-lactone + H2O = 6-phospho-D-gluconate + H(+)</text>
        <dbReference type="Rhea" id="RHEA:12556"/>
        <dbReference type="ChEBI" id="CHEBI:15377"/>
        <dbReference type="ChEBI" id="CHEBI:15378"/>
        <dbReference type="ChEBI" id="CHEBI:57955"/>
        <dbReference type="ChEBI" id="CHEBI:58759"/>
        <dbReference type="EC" id="3.1.1.31"/>
    </reaction>
</comment>
<evidence type="ECO:0000259" key="8">
    <source>
        <dbReference type="Pfam" id="PF01182"/>
    </source>
</evidence>
<dbReference type="NCBIfam" id="TIGR01198">
    <property type="entry name" value="pgl"/>
    <property type="match status" value="1"/>
</dbReference>
<dbReference type="InterPro" id="IPR039104">
    <property type="entry name" value="6PGL"/>
</dbReference>
<dbReference type="EC" id="3.1.1.31" evidence="5 7"/>
<evidence type="ECO:0000256" key="6">
    <source>
        <dbReference type="ARBA" id="ARBA00020337"/>
    </source>
</evidence>
<organism evidence="9 10">
    <name type="scientific">Rhodococcus artemisiae</name>
    <dbReference type="NCBI Taxonomy" id="714159"/>
    <lineage>
        <taxon>Bacteria</taxon>
        <taxon>Bacillati</taxon>
        <taxon>Actinomycetota</taxon>
        <taxon>Actinomycetes</taxon>
        <taxon>Mycobacteriales</taxon>
        <taxon>Nocardiaceae</taxon>
        <taxon>Rhodococcus</taxon>
    </lineage>
</organism>
<protein>
    <recommendedName>
        <fullName evidence="6 7">6-phosphogluconolactonase</fullName>
        <shortName evidence="7">6PGL</shortName>
        <ecNumber evidence="5 7">3.1.1.31</ecNumber>
    </recommendedName>
</protein>
<evidence type="ECO:0000256" key="1">
    <source>
        <dbReference type="ARBA" id="ARBA00000832"/>
    </source>
</evidence>
<proteinExistence type="inferred from homology"/>
<dbReference type="EMBL" id="JAUTXY010000001">
    <property type="protein sequence ID" value="MEE2056151.1"/>
    <property type="molecule type" value="Genomic_DNA"/>
</dbReference>
<comment type="function">
    <text evidence="2 7">Hydrolysis of 6-phosphogluconolactone to 6-phosphogluconate.</text>
</comment>
<comment type="pathway">
    <text evidence="3 7">Carbohydrate degradation; pentose phosphate pathway; D-ribulose 5-phosphate from D-glucose 6-phosphate (oxidative stage): step 2/3.</text>
</comment>
<gene>
    <name evidence="7 9" type="primary">pgl</name>
    <name evidence="9" type="ORF">Q7514_01240</name>
</gene>
<feature type="domain" description="Glucosamine/galactosamine-6-phosphate isomerase" evidence="8">
    <location>
        <begin position="14"/>
        <end position="238"/>
    </location>
</feature>
<accession>A0ABU7L3N3</accession>
<evidence type="ECO:0000256" key="3">
    <source>
        <dbReference type="ARBA" id="ARBA00004961"/>
    </source>
</evidence>
<evidence type="ECO:0000313" key="10">
    <source>
        <dbReference type="Proteomes" id="UP001336020"/>
    </source>
</evidence>
<comment type="caution">
    <text evidence="9">The sequence shown here is derived from an EMBL/GenBank/DDBJ whole genome shotgun (WGS) entry which is preliminary data.</text>
</comment>
<dbReference type="SUPFAM" id="SSF100950">
    <property type="entry name" value="NagB/RpiA/CoA transferase-like"/>
    <property type="match status" value="1"/>
</dbReference>
<dbReference type="PANTHER" id="PTHR11054:SF0">
    <property type="entry name" value="6-PHOSPHOGLUCONOLACTONASE"/>
    <property type="match status" value="1"/>
</dbReference>
<comment type="similarity">
    <text evidence="4 7">Belongs to the glucosamine/galactosamine-6-phosphate isomerase family. 6-phosphogluconolactonase subfamily.</text>
</comment>
<reference evidence="9 10" key="1">
    <citation type="submission" date="2023-07" db="EMBL/GenBank/DDBJ databases">
        <authorList>
            <person name="Girao M."/>
            <person name="Carvalho M.F."/>
        </authorList>
    </citation>
    <scope>NUCLEOTIDE SEQUENCE [LARGE SCALE GENOMIC DNA]</scope>
    <source>
        <strain evidence="9 10">YIM65754</strain>
    </source>
</reference>
<keyword evidence="7 9" id="KW-0378">Hydrolase</keyword>
<dbReference type="InterPro" id="IPR005900">
    <property type="entry name" value="6-phosphogluconolactonase_DevB"/>
</dbReference>
<dbReference type="InterPro" id="IPR006148">
    <property type="entry name" value="Glc/Gal-6P_isomerase"/>
</dbReference>
<evidence type="ECO:0000313" key="9">
    <source>
        <dbReference type="EMBL" id="MEE2056151.1"/>
    </source>
</evidence>
<keyword evidence="10" id="KW-1185">Reference proteome</keyword>
<evidence type="ECO:0000256" key="7">
    <source>
        <dbReference type="RuleBase" id="RU365095"/>
    </source>
</evidence>
<dbReference type="RefSeq" id="WP_330131456.1">
    <property type="nucleotide sequence ID" value="NZ_JAUTXY010000001.1"/>
</dbReference>
<evidence type="ECO:0000256" key="4">
    <source>
        <dbReference type="ARBA" id="ARBA00010662"/>
    </source>
</evidence>
<dbReference type="InterPro" id="IPR037171">
    <property type="entry name" value="NagB/RpiA_transferase-like"/>
</dbReference>
<evidence type="ECO:0000256" key="2">
    <source>
        <dbReference type="ARBA" id="ARBA00002681"/>
    </source>
</evidence>
<dbReference type="PANTHER" id="PTHR11054">
    <property type="entry name" value="6-PHOSPHOGLUCONOLACTONASE"/>
    <property type="match status" value="1"/>
</dbReference>
<dbReference type="Pfam" id="PF01182">
    <property type="entry name" value="Glucosamine_iso"/>
    <property type="match status" value="1"/>
</dbReference>
<sequence length="251" mass="26189">MSEFGPVDVAKFADADAVAKAAASEFVEAIVAAQRERVQASVVLTGGGTGIAVLEHVGRAQGGIDWSAVNVFFGDERFLPPGHPDRNEVQARAALLDLVPIDAARVHTMPALGEDGCTTPEESAARYAEMLAQHSPDGTVPAFDVHLLGMGGEGHINSLFPHTDAVREETRFVVGLDDSPKPPPARVTLTLPAIQRARQVWLLVTGAAKADAVAAAVGGADPQEIPAAGARGRERTVWFVDPAAAANLPKS</sequence>
<dbReference type="Gene3D" id="3.40.50.1360">
    <property type="match status" value="1"/>
</dbReference>
<dbReference type="Proteomes" id="UP001336020">
    <property type="component" value="Unassembled WGS sequence"/>
</dbReference>
<dbReference type="CDD" id="cd01400">
    <property type="entry name" value="6PGL"/>
    <property type="match status" value="1"/>
</dbReference>
<evidence type="ECO:0000256" key="5">
    <source>
        <dbReference type="ARBA" id="ARBA00013198"/>
    </source>
</evidence>